<evidence type="ECO:0000313" key="4">
    <source>
        <dbReference type="Proteomes" id="UP001227192"/>
    </source>
</evidence>
<evidence type="ECO:0000256" key="1">
    <source>
        <dbReference type="ARBA" id="ARBA00022737"/>
    </source>
</evidence>
<proteinExistence type="predicted"/>
<protein>
    <recommendedName>
        <fullName evidence="2">Nephrocystin 3-like N-terminal domain-containing protein</fullName>
    </recommendedName>
</protein>
<reference evidence="3" key="2">
    <citation type="journal article" date="2016" name="Fungal Biol.">
        <title>Ochratoxin A production by Penicillium thymicola.</title>
        <authorList>
            <person name="Nguyen H.D.T."/>
            <person name="McMullin D.R."/>
            <person name="Ponomareva E."/>
            <person name="Riley R."/>
            <person name="Pomraning K.R."/>
            <person name="Baker S.E."/>
            <person name="Seifert K.A."/>
        </authorList>
    </citation>
    <scope>NUCLEOTIDE SEQUENCE</scope>
    <source>
        <strain evidence="3">DAOM 180753</strain>
    </source>
</reference>
<name>A0AAI9T7I5_PENTH</name>
<dbReference type="Proteomes" id="UP001227192">
    <property type="component" value="Unassembled WGS sequence"/>
</dbReference>
<comment type="caution">
    <text evidence="3">The sequence shown here is derived from an EMBL/GenBank/DDBJ whole genome shotgun (WGS) entry which is preliminary data.</text>
</comment>
<accession>A0AAI9T7I5</accession>
<keyword evidence="1" id="KW-0677">Repeat</keyword>
<keyword evidence="4" id="KW-1185">Reference proteome</keyword>
<sequence length="75" mass="8655">MVIRIPQMLSRVQKAIDDDPNISEKVLREQFEKLLLDPLFGIKQREGTIRRVIVIDALDKCDSEDNIGIILRLLP</sequence>
<organism evidence="3 4">
    <name type="scientific">Penicillium thymicola</name>
    <dbReference type="NCBI Taxonomy" id="293382"/>
    <lineage>
        <taxon>Eukaryota</taxon>
        <taxon>Fungi</taxon>
        <taxon>Dikarya</taxon>
        <taxon>Ascomycota</taxon>
        <taxon>Pezizomycotina</taxon>
        <taxon>Eurotiomycetes</taxon>
        <taxon>Eurotiomycetidae</taxon>
        <taxon>Eurotiales</taxon>
        <taxon>Aspergillaceae</taxon>
        <taxon>Penicillium</taxon>
    </lineage>
</organism>
<dbReference type="EMBL" id="LACB01000615">
    <property type="protein sequence ID" value="KAJ9482117.1"/>
    <property type="molecule type" value="Genomic_DNA"/>
</dbReference>
<dbReference type="InterPro" id="IPR056884">
    <property type="entry name" value="NPHP3-like_N"/>
</dbReference>
<dbReference type="Pfam" id="PF24883">
    <property type="entry name" value="NPHP3_N"/>
    <property type="match status" value="1"/>
</dbReference>
<dbReference type="AlphaFoldDB" id="A0AAI9T7I5"/>
<feature type="domain" description="Nephrocystin 3-like N-terminal" evidence="2">
    <location>
        <begin position="4"/>
        <end position="68"/>
    </location>
</feature>
<evidence type="ECO:0000259" key="2">
    <source>
        <dbReference type="Pfam" id="PF24883"/>
    </source>
</evidence>
<gene>
    <name evidence="3" type="ORF">VN97_g11325</name>
</gene>
<reference evidence="3" key="1">
    <citation type="submission" date="2015-06" db="EMBL/GenBank/DDBJ databases">
        <authorList>
            <person name="Nguyen H."/>
        </authorList>
    </citation>
    <scope>NUCLEOTIDE SEQUENCE</scope>
    <source>
        <strain evidence="3">DAOM 180753</strain>
    </source>
</reference>
<evidence type="ECO:0000313" key="3">
    <source>
        <dbReference type="EMBL" id="KAJ9482117.1"/>
    </source>
</evidence>